<accession>A0A4R3HTX8</accession>
<dbReference type="PANTHER" id="PTHR30093">
    <property type="entry name" value="GENERAL SECRETION PATHWAY PROTEIN G"/>
    <property type="match status" value="1"/>
</dbReference>
<dbReference type="PROSITE" id="PS00409">
    <property type="entry name" value="PROKAR_NTER_METHYL"/>
    <property type="match status" value="1"/>
</dbReference>
<feature type="transmembrane region" description="Helical" evidence="6">
    <location>
        <begin position="12"/>
        <end position="31"/>
    </location>
</feature>
<dbReference type="Gene3D" id="3.30.700.10">
    <property type="entry name" value="Glycoprotein, Type 4 Pilin"/>
    <property type="match status" value="1"/>
</dbReference>
<dbReference type="InterPro" id="IPR045584">
    <property type="entry name" value="Pilin-like"/>
</dbReference>
<protein>
    <submittedName>
        <fullName evidence="7">Type IV pilus assembly protein PilE</fullName>
    </submittedName>
</protein>
<dbReference type="GO" id="GO:0016020">
    <property type="term" value="C:membrane"/>
    <property type="evidence" value="ECO:0007669"/>
    <property type="project" value="UniProtKB-SubCell"/>
</dbReference>
<name>A0A4R3HTX8_PAULE</name>
<dbReference type="NCBIfam" id="TIGR02532">
    <property type="entry name" value="IV_pilin_GFxxxE"/>
    <property type="match status" value="1"/>
</dbReference>
<dbReference type="OrthoDB" id="8607132at2"/>
<evidence type="ECO:0000256" key="5">
    <source>
        <dbReference type="ARBA" id="ARBA00023136"/>
    </source>
</evidence>
<keyword evidence="3 6" id="KW-0812">Transmembrane</keyword>
<dbReference type="InterPro" id="IPR012902">
    <property type="entry name" value="N_methyl_site"/>
</dbReference>
<dbReference type="RefSeq" id="WP_132258831.1">
    <property type="nucleotide sequence ID" value="NZ_SLZQ01000006.1"/>
</dbReference>
<dbReference type="PANTHER" id="PTHR30093:SF44">
    <property type="entry name" value="TYPE II SECRETION SYSTEM CORE PROTEIN G"/>
    <property type="match status" value="1"/>
</dbReference>
<keyword evidence="5 6" id="KW-0472">Membrane</keyword>
<dbReference type="Pfam" id="PF07963">
    <property type="entry name" value="N_methyl"/>
    <property type="match status" value="1"/>
</dbReference>
<sequence>MIKHKPIQSGFTLIELMVVVAIIGILAAIGYPNYTEHVRRSALQEAFSQMGDLKVKLTQFYDSNRNYGVATQSIPCGHDGTANRIQFSSSGGFDFSCELTGDPVLNQAFIIRATGTSGRANGHTYTLDSNNVKSTTKFKGIAVTANCWLDKKNTC</sequence>
<evidence type="ECO:0000256" key="4">
    <source>
        <dbReference type="ARBA" id="ARBA00022989"/>
    </source>
</evidence>
<dbReference type="EMBL" id="SLZQ01000006">
    <property type="protein sequence ID" value="TCS36478.1"/>
    <property type="molecule type" value="Genomic_DNA"/>
</dbReference>
<comment type="caution">
    <text evidence="7">The sequence shown here is derived from an EMBL/GenBank/DDBJ whole genome shotgun (WGS) entry which is preliminary data.</text>
</comment>
<evidence type="ECO:0000256" key="3">
    <source>
        <dbReference type="ARBA" id="ARBA00022692"/>
    </source>
</evidence>
<reference evidence="7 8" key="1">
    <citation type="submission" date="2019-03" db="EMBL/GenBank/DDBJ databases">
        <title>Genomic Encyclopedia of Type Strains, Phase IV (KMG-IV): sequencing the most valuable type-strain genomes for metagenomic binning, comparative biology and taxonomic classification.</title>
        <authorList>
            <person name="Goeker M."/>
        </authorList>
    </citation>
    <scope>NUCLEOTIDE SEQUENCE [LARGE SCALE GENOMIC DNA]</scope>
    <source>
        <strain evidence="7 8">DSM 7445</strain>
    </source>
</reference>
<comment type="subcellular location">
    <subcellularLocation>
        <location evidence="1">Membrane</location>
        <topology evidence="1">Single-pass membrane protein</topology>
    </subcellularLocation>
</comment>
<dbReference type="SUPFAM" id="SSF54523">
    <property type="entry name" value="Pili subunits"/>
    <property type="match status" value="1"/>
</dbReference>
<organism evidence="7 8">
    <name type="scientific">Paucimonas lemoignei</name>
    <name type="common">Pseudomonas lemoignei</name>
    <dbReference type="NCBI Taxonomy" id="29443"/>
    <lineage>
        <taxon>Bacteria</taxon>
        <taxon>Pseudomonadati</taxon>
        <taxon>Pseudomonadota</taxon>
        <taxon>Betaproteobacteria</taxon>
        <taxon>Burkholderiales</taxon>
        <taxon>Burkholderiaceae</taxon>
        <taxon>Paucimonas</taxon>
    </lineage>
</organism>
<evidence type="ECO:0000256" key="2">
    <source>
        <dbReference type="ARBA" id="ARBA00022481"/>
    </source>
</evidence>
<keyword evidence="8" id="KW-1185">Reference proteome</keyword>
<keyword evidence="4 6" id="KW-1133">Transmembrane helix</keyword>
<gene>
    <name evidence="7" type="ORF">EDC30_10617</name>
</gene>
<keyword evidence="2" id="KW-0488">Methylation</keyword>
<evidence type="ECO:0000256" key="1">
    <source>
        <dbReference type="ARBA" id="ARBA00004167"/>
    </source>
</evidence>
<dbReference type="Proteomes" id="UP000295382">
    <property type="component" value="Unassembled WGS sequence"/>
</dbReference>
<evidence type="ECO:0000256" key="6">
    <source>
        <dbReference type="SAM" id="Phobius"/>
    </source>
</evidence>
<evidence type="ECO:0000313" key="7">
    <source>
        <dbReference type="EMBL" id="TCS36478.1"/>
    </source>
</evidence>
<dbReference type="AlphaFoldDB" id="A0A4R3HTX8"/>
<evidence type="ECO:0000313" key="8">
    <source>
        <dbReference type="Proteomes" id="UP000295382"/>
    </source>
</evidence>
<proteinExistence type="predicted"/>